<dbReference type="GO" id="GO:0004930">
    <property type="term" value="F:G protein-coupled receptor activity"/>
    <property type="evidence" value="ECO:0007669"/>
    <property type="project" value="UniProtKB-KW"/>
</dbReference>
<protein>
    <submittedName>
        <fullName evidence="9">DEAD-box ATP-dependent RNA helicase 3, chloroplastic</fullName>
    </submittedName>
</protein>
<evidence type="ECO:0000256" key="6">
    <source>
        <dbReference type="ARBA" id="ARBA00023170"/>
    </source>
</evidence>
<evidence type="ECO:0000256" key="7">
    <source>
        <dbReference type="SAM" id="Phobius"/>
    </source>
</evidence>
<dbReference type="AlphaFoldDB" id="A0AAD5U394"/>
<evidence type="ECO:0000256" key="5">
    <source>
        <dbReference type="ARBA" id="ARBA00023136"/>
    </source>
</evidence>
<evidence type="ECO:0000256" key="1">
    <source>
        <dbReference type="ARBA" id="ARBA00004141"/>
    </source>
</evidence>
<evidence type="ECO:0000256" key="3">
    <source>
        <dbReference type="ARBA" id="ARBA00022989"/>
    </source>
</evidence>
<keyword evidence="5 7" id="KW-0472">Membrane</keyword>
<accession>A0AAD5U394</accession>
<evidence type="ECO:0000313" key="9">
    <source>
        <dbReference type="EMBL" id="KAJ3222599.1"/>
    </source>
</evidence>
<feature type="domain" description="G-protein coupled receptors family 1 profile" evidence="8">
    <location>
        <begin position="35"/>
        <end position="224"/>
    </location>
</feature>
<dbReference type="PANTHER" id="PTHR24240">
    <property type="entry name" value="OPSIN"/>
    <property type="match status" value="1"/>
</dbReference>
<keyword evidence="9" id="KW-0547">Nucleotide-binding</keyword>
<dbReference type="InterPro" id="IPR000276">
    <property type="entry name" value="GPCR_Rhodpsn"/>
</dbReference>
<feature type="transmembrane region" description="Helical" evidence="7">
    <location>
        <begin position="93"/>
        <end position="114"/>
    </location>
</feature>
<feature type="transmembrane region" description="Helical" evidence="7">
    <location>
        <begin position="134"/>
        <end position="159"/>
    </location>
</feature>
<keyword evidence="9" id="KW-0347">Helicase</keyword>
<dbReference type="InterPro" id="IPR050125">
    <property type="entry name" value="GPCR_opsins"/>
</dbReference>
<keyword evidence="9" id="KW-0378">Hydrolase</keyword>
<comment type="caution">
    <text evidence="9">The sequence shown here is derived from an EMBL/GenBank/DDBJ whole genome shotgun (WGS) entry which is preliminary data.</text>
</comment>
<dbReference type="GO" id="GO:0004386">
    <property type="term" value="F:helicase activity"/>
    <property type="evidence" value="ECO:0007669"/>
    <property type="project" value="UniProtKB-KW"/>
</dbReference>
<feature type="transmembrane region" description="Helical" evidence="7">
    <location>
        <begin position="22"/>
        <end position="43"/>
    </location>
</feature>
<dbReference type="PRINTS" id="PR00237">
    <property type="entry name" value="GPCRRHODOPSN"/>
</dbReference>
<dbReference type="EMBL" id="JADGJW010000168">
    <property type="protein sequence ID" value="KAJ3222599.1"/>
    <property type="molecule type" value="Genomic_DNA"/>
</dbReference>
<keyword evidence="6" id="KW-0675">Receptor</keyword>
<dbReference type="Proteomes" id="UP001211065">
    <property type="component" value="Unassembled WGS sequence"/>
</dbReference>
<name>A0AAD5U394_9FUNG</name>
<comment type="subcellular location">
    <subcellularLocation>
        <location evidence="1">Membrane</location>
        <topology evidence="1">Multi-pass membrane protein</topology>
    </subcellularLocation>
</comment>
<keyword evidence="9" id="KW-0067">ATP-binding</keyword>
<keyword evidence="4" id="KW-0297">G-protein coupled receptor</keyword>
<organism evidence="9 10">
    <name type="scientific">Clydaea vesicula</name>
    <dbReference type="NCBI Taxonomy" id="447962"/>
    <lineage>
        <taxon>Eukaryota</taxon>
        <taxon>Fungi</taxon>
        <taxon>Fungi incertae sedis</taxon>
        <taxon>Chytridiomycota</taxon>
        <taxon>Chytridiomycota incertae sedis</taxon>
        <taxon>Chytridiomycetes</taxon>
        <taxon>Lobulomycetales</taxon>
        <taxon>Lobulomycetaceae</taxon>
        <taxon>Clydaea</taxon>
    </lineage>
</organism>
<dbReference type="GO" id="GO:0016020">
    <property type="term" value="C:membrane"/>
    <property type="evidence" value="ECO:0007669"/>
    <property type="project" value="UniProtKB-SubCell"/>
</dbReference>
<evidence type="ECO:0000256" key="4">
    <source>
        <dbReference type="ARBA" id="ARBA00023040"/>
    </source>
</evidence>
<evidence type="ECO:0000256" key="2">
    <source>
        <dbReference type="ARBA" id="ARBA00022692"/>
    </source>
</evidence>
<proteinExistence type="predicted"/>
<evidence type="ECO:0000313" key="10">
    <source>
        <dbReference type="Proteomes" id="UP001211065"/>
    </source>
</evidence>
<keyword evidence="10" id="KW-1185">Reference proteome</keyword>
<keyword evidence="3 7" id="KW-1133">Transmembrane helix</keyword>
<dbReference type="InterPro" id="IPR017452">
    <property type="entry name" value="GPCR_Rhodpsn_7TM"/>
</dbReference>
<dbReference type="Gene3D" id="1.20.1070.10">
    <property type="entry name" value="Rhodopsin 7-helix transmembrane proteins"/>
    <property type="match status" value="1"/>
</dbReference>
<evidence type="ECO:0000259" key="8">
    <source>
        <dbReference type="PROSITE" id="PS50262"/>
    </source>
</evidence>
<gene>
    <name evidence="9" type="primary">RH3</name>
    <name evidence="9" type="ORF">HK099_002111</name>
</gene>
<reference evidence="9" key="1">
    <citation type="submission" date="2020-05" db="EMBL/GenBank/DDBJ databases">
        <title>Phylogenomic resolution of chytrid fungi.</title>
        <authorList>
            <person name="Stajich J.E."/>
            <person name="Amses K."/>
            <person name="Simmons R."/>
            <person name="Seto K."/>
            <person name="Myers J."/>
            <person name="Bonds A."/>
            <person name="Quandt C.A."/>
            <person name="Barry K."/>
            <person name="Liu P."/>
            <person name="Grigoriev I."/>
            <person name="Longcore J.E."/>
            <person name="James T.Y."/>
        </authorList>
    </citation>
    <scope>NUCLEOTIDE SEQUENCE</scope>
    <source>
        <strain evidence="9">JEL0476</strain>
    </source>
</reference>
<dbReference type="Pfam" id="PF00001">
    <property type="entry name" value="7tm_1"/>
    <property type="match status" value="1"/>
</dbReference>
<dbReference type="PROSITE" id="PS50262">
    <property type="entry name" value="G_PROTEIN_RECEP_F1_2"/>
    <property type="match status" value="1"/>
</dbReference>
<dbReference type="SUPFAM" id="SSF81321">
    <property type="entry name" value="Family A G protein-coupled receptor-like"/>
    <property type="match status" value="1"/>
</dbReference>
<sequence>MSLSEISGFIPYNTAYPQKQVALIYGLLYVVGLIANFIIVVASFIEFSSLTSPRLLLLSLCLSDVIFSLVVSSTNLYNYSQGGFAVGQLGCKVFAYFSIFSCGSSLLSCLGLTYDRYSLIVKEQNLNRARAIKYIIYVWIFVTLLASLPFLTFSSDYVYALEPALTTCIVAWESKKPLALGFTIICFIVIGLPLIFIGYAYSKVYIKVRKHAKSLSEVFSSNKKYSGGALDFSSNSSLEAQQACSHAKKAKSLGKRVKLNVEEEHHEDIFKLSRKVTWDYENYKDNFKKMEEGDLAIFIVYLVDSKWEELLTEYENKSGLKNTLLNVDGDVISEEVDIRKEFKKFSFEGNYYRPVGTVGVFLNSSEYIEYGLSEDAFANKKLKIASPGLLVVFSCFQGNKFGSRSVDFAEFYIKNVKNFEISALCTETDNVQNMRMYQNKNYIRICELKLDWGMATFFKKVL</sequence>
<dbReference type="CDD" id="cd00637">
    <property type="entry name" value="7tm_classA_rhodopsin-like"/>
    <property type="match status" value="1"/>
</dbReference>
<feature type="transmembrane region" description="Helical" evidence="7">
    <location>
        <begin position="55"/>
        <end position="73"/>
    </location>
</feature>
<keyword evidence="4" id="KW-0807">Transducer</keyword>
<keyword evidence="2 7" id="KW-0812">Transmembrane</keyword>
<feature type="transmembrane region" description="Helical" evidence="7">
    <location>
        <begin position="179"/>
        <end position="201"/>
    </location>
</feature>